<organism evidence="2 3">
    <name type="scientific">Streptomyces spectabilis</name>
    <dbReference type="NCBI Taxonomy" id="68270"/>
    <lineage>
        <taxon>Bacteria</taxon>
        <taxon>Bacillati</taxon>
        <taxon>Actinomycetota</taxon>
        <taxon>Actinomycetes</taxon>
        <taxon>Kitasatosporales</taxon>
        <taxon>Streptomycetaceae</taxon>
        <taxon>Streptomyces</taxon>
    </lineage>
</organism>
<evidence type="ECO:0000313" key="1">
    <source>
        <dbReference type="EMBL" id="MBB5108329.1"/>
    </source>
</evidence>
<dbReference type="EMBL" id="JACHJD010000018">
    <property type="protein sequence ID" value="MBB5108329.1"/>
    <property type="molecule type" value="Genomic_DNA"/>
</dbReference>
<evidence type="ECO:0000313" key="3">
    <source>
        <dbReference type="Proteomes" id="UP000326505"/>
    </source>
</evidence>
<proteinExistence type="predicted"/>
<dbReference type="EMBL" id="CP023690">
    <property type="protein sequence ID" value="QEV58582.1"/>
    <property type="molecule type" value="Genomic_DNA"/>
</dbReference>
<name>A0A5P2X846_STRST</name>
<gene>
    <name evidence="2" type="ORF">CP982_07525</name>
    <name evidence="1" type="ORF">FHS40_007450</name>
</gene>
<evidence type="ECO:0000313" key="2">
    <source>
        <dbReference type="EMBL" id="QEV58582.1"/>
    </source>
</evidence>
<evidence type="ECO:0000313" key="4">
    <source>
        <dbReference type="Proteomes" id="UP000549009"/>
    </source>
</evidence>
<protein>
    <submittedName>
        <fullName evidence="2">PRL2-8</fullName>
    </submittedName>
</protein>
<dbReference type="AlphaFoldDB" id="A0A5P2X846"/>
<dbReference type="Proteomes" id="UP000326505">
    <property type="component" value="Chromosome"/>
</dbReference>
<keyword evidence="4" id="KW-1185">Reference proteome</keyword>
<dbReference type="KEGG" id="sspb:CP982_07525"/>
<sequence length="58" mass="6546">MPQATPPGECPQCWHHAHVLHNVWSSGYVPSKGDCPQCVDHMINGCPNRVPKKPSIWW</sequence>
<dbReference type="OrthoDB" id="4274206at2"/>
<reference evidence="2 3" key="1">
    <citation type="submission" date="2017-09" db="EMBL/GenBank/DDBJ databases">
        <authorList>
            <person name="Lee N."/>
            <person name="Cho B.-K."/>
        </authorList>
    </citation>
    <scope>NUCLEOTIDE SEQUENCE [LARGE SCALE GENOMIC DNA]</scope>
    <source>
        <strain evidence="2 3">ATCC 27465</strain>
    </source>
</reference>
<dbReference type="Proteomes" id="UP000549009">
    <property type="component" value="Unassembled WGS sequence"/>
</dbReference>
<accession>A0A5P2X846</accession>
<dbReference type="RefSeq" id="WP_150509786.1">
    <property type="nucleotide sequence ID" value="NZ_BMSQ01000020.1"/>
</dbReference>
<reference evidence="1 4" key="2">
    <citation type="submission" date="2020-08" db="EMBL/GenBank/DDBJ databases">
        <title>Genomic Encyclopedia of Type Strains, Phase III (KMG-III): the genomes of soil and plant-associated and newly described type strains.</title>
        <authorList>
            <person name="Whitman W."/>
        </authorList>
    </citation>
    <scope>NUCLEOTIDE SEQUENCE [LARGE SCALE GENOMIC DNA]</scope>
    <source>
        <strain evidence="1 4">CECT 3146</strain>
    </source>
</reference>